<dbReference type="Pfam" id="PF19289">
    <property type="entry name" value="PmbA_TldD_3rd"/>
    <property type="match status" value="1"/>
</dbReference>
<dbReference type="InterPro" id="IPR047657">
    <property type="entry name" value="PmbA"/>
</dbReference>
<gene>
    <name evidence="2" type="ORF">R0135_09055</name>
</gene>
<proteinExistence type="predicted"/>
<dbReference type="Proteomes" id="UP001626537">
    <property type="component" value="Chromosome"/>
</dbReference>
<dbReference type="EMBL" id="CP136864">
    <property type="protein sequence ID" value="WOJ91938.1"/>
    <property type="molecule type" value="Genomic_DNA"/>
</dbReference>
<dbReference type="InterPro" id="IPR036059">
    <property type="entry name" value="TldD/PmbA_sf"/>
</dbReference>
<keyword evidence="3" id="KW-1185">Reference proteome</keyword>
<dbReference type="PANTHER" id="PTHR43421">
    <property type="entry name" value="METALLOPROTEASE PMBA"/>
    <property type="match status" value="1"/>
</dbReference>
<protein>
    <submittedName>
        <fullName evidence="2">Metallopeptidase TldD-related protein</fullName>
    </submittedName>
</protein>
<sequence length="426" mass="46026">MEMDPKVVAEAVLQQMHGAGFDDSQVSARAVEQDEINIAHNEASLLRSTQDYDVAITGILDGRKASTSLSDVSQSAIAQAIETMRESVSSAPQDEANAVSQDQHDHFEQGPLVSDRELMASKAIELLDFRKNNTPKIMIEEMTVSHRLSNFCQMSSRGTALFGKVGSYELSCMCIANEAGKTSSMNYSGGRSNDLDSKDAADWFGLGEMLRDTERQIHTRSAGGRFTGEVVLAPTAVSDLIQWLLQQLGSQALISGSSCYRELVDSPVAAKELFLHSDFAAPGHAPFSGDGFVAAPLTLIDAGRLKALLPDLYGSRKTGLTHVPSTSGWRIDPGKRSREDLIAEVKEGALVTRFSMGMPAANGDFSGIIKNSFIIEDGRVGEGLAETMVTGNMAQMLKDVSGISREHISYGGEDYPWLRIPGLHFS</sequence>
<organism evidence="2 3">
    <name type="scientific">Congregibacter variabilis</name>
    <dbReference type="NCBI Taxonomy" id="3081200"/>
    <lineage>
        <taxon>Bacteria</taxon>
        <taxon>Pseudomonadati</taxon>
        <taxon>Pseudomonadota</taxon>
        <taxon>Gammaproteobacteria</taxon>
        <taxon>Cellvibrionales</taxon>
        <taxon>Halieaceae</taxon>
        <taxon>Congregibacter</taxon>
    </lineage>
</organism>
<dbReference type="SUPFAM" id="SSF111283">
    <property type="entry name" value="Putative modulator of DNA gyrase, PmbA/TldD"/>
    <property type="match status" value="1"/>
</dbReference>
<dbReference type="InterPro" id="IPR045569">
    <property type="entry name" value="Metalloprtase-TldD/E_C"/>
</dbReference>
<reference evidence="2 3" key="1">
    <citation type="submission" date="2023-10" db="EMBL/GenBank/DDBJ databases">
        <title>Two novel species belonging to the OM43/NOR5 clade.</title>
        <authorList>
            <person name="Park M."/>
        </authorList>
    </citation>
    <scope>NUCLEOTIDE SEQUENCE [LARGE SCALE GENOMIC DNA]</scope>
    <source>
        <strain evidence="2 3">IMCC43200</strain>
    </source>
</reference>
<dbReference type="RefSeq" id="WP_407346503.1">
    <property type="nucleotide sequence ID" value="NZ_CP136864.1"/>
</dbReference>
<accession>A0ABZ0HYW7</accession>
<evidence type="ECO:0000259" key="1">
    <source>
        <dbReference type="Pfam" id="PF19289"/>
    </source>
</evidence>
<dbReference type="Gene3D" id="3.30.2290.10">
    <property type="entry name" value="PmbA/TldD superfamily"/>
    <property type="match status" value="1"/>
</dbReference>
<evidence type="ECO:0000313" key="2">
    <source>
        <dbReference type="EMBL" id="WOJ91938.1"/>
    </source>
</evidence>
<evidence type="ECO:0000313" key="3">
    <source>
        <dbReference type="Proteomes" id="UP001626537"/>
    </source>
</evidence>
<feature type="domain" description="Metalloprotease TldD/E C-terminal" evidence="1">
    <location>
        <begin position="229"/>
        <end position="425"/>
    </location>
</feature>
<dbReference type="PANTHER" id="PTHR43421:SF1">
    <property type="entry name" value="METALLOPROTEASE PMBA"/>
    <property type="match status" value="1"/>
</dbReference>
<dbReference type="InterPro" id="IPR035068">
    <property type="entry name" value="TldD/PmbA_N"/>
</dbReference>
<name>A0ABZ0HYW7_9GAMM</name>